<evidence type="ECO:0000256" key="1">
    <source>
        <dbReference type="ARBA" id="ARBA00004496"/>
    </source>
</evidence>
<feature type="site" description="Transition state stabilizer; via amide nitrogen" evidence="9">
    <location>
        <position position="992"/>
    </location>
</feature>
<dbReference type="Gene3D" id="3.30.750.44">
    <property type="match status" value="1"/>
</dbReference>
<dbReference type="Pfam" id="PF26550">
    <property type="entry name" value="Tricorn_2nd"/>
    <property type="match status" value="1"/>
</dbReference>
<dbReference type="PIRSF" id="PIRSF036421">
    <property type="entry name" value="Tricorn_protease"/>
    <property type="match status" value="1"/>
</dbReference>
<dbReference type="Gene3D" id="2.120.10.60">
    <property type="entry name" value="Tricorn protease N-terminal domain"/>
    <property type="match status" value="1"/>
</dbReference>
<accession>A0A951U6Y6</accession>
<dbReference type="SUPFAM" id="SSF50156">
    <property type="entry name" value="PDZ domain-like"/>
    <property type="match status" value="1"/>
</dbReference>
<dbReference type="Pfam" id="PF14684">
    <property type="entry name" value="Tricorn_C1"/>
    <property type="match status" value="1"/>
</dbReference>
<dbReference type="InterPro" id="IPR036034">
    <property type="entry name" value="PDZ_sf"/>
</dbReference>
<dbReference type="Gene3D" id="2.30.42.10">
    <property type="match status" value="1"/>
</dbReference>
<keyword evidence="3 7" id="KW-0963">Cytoplasm</keyword>
<dbReference type="SUPFAM" id="SSF82171">
    <property type="entry name" value="DPP6 N-terminal domain-like"/>
    <property type="match status" value="1"/>
</dbReference>
<keyword evidence="6 7" id="KW-0720">Serine protease</keyword>
<dbReference type="Pfam" id="PF14685">
    <property type="entry name" value="PDZ_Tricorn"/>
    <property type="match status" value="1"/>
</dbReference>
<dbReference type="CDD" id="cd07562">
    <property type="entry name" value="Peptidase_S41_TRI"/>
    <property type="match status" value="1"/>
</dbReference>
<dbReference type="AlphaFoldDB" id="A0A951U6Y6"/>
<reference evidence="12" key="1">
    <citation type="submission" date="2021-05" db="EMBL/GenBank/DDBJ databases">
        <authorList>
            <person name="Pietrasiak N."/>
            <person name="Ward R."/>
            <person name="Stajich J.E."/>
            <person name="Kurbessoian T."/>
        </authorList>
    </citation>
    <scope>NUCLEOTIDE SEQUENCE</scope>
    <source>
        <strain evidence="12">GSE-TBD4-15B</strain>
    </source>
</reference>
<comment type="subcellular location">
    <subcellularLocation>
        <location evidence="1 7">Cytoplasm</location>
    </subcellularLocation>
</comment>
<dbReference type="Pfam" id="PF26549">
    <property type="entry name" value="Tricorn_N"/>
    <property type="match status" value="1"/>
</dbReference>
<dbReference type="PANTHER" id="PTHR43253:SF1">
    <property type="entry name" value="TRICORN PROTEASE HOMOLOG 2-RELATED"/>
    <property type="match status" value="1"/>
</dbReference>
<dbReference type="GO" id="GO:0008236">
    <property type="term" value="F:serine-type peptidase activity"/>
    <property type="evidence" value="ECO:0007669"/>
    <property type="project" value="UniProtKB-UniRule"/>
</dbReference>
<feature type="active site" description="Charge relay system" evidence="8">
    <location>
        <position position="759"/>
    </location>
</feature>
<dbReference type="SUPFAM" id="SSF52096">
    <property type="entry name" value="ClpP/crotonase"/>
    <property type="match status" value="1"/>
</dbReference>
<evidence type="ECO:0000256" key="2">
    <source>
        <dbReference type="ARBA" id="ARBA00008524"/>
    </source>
</evidence>
<comment type="function">
    <text evidence="7">Degrades oligopeptides.</text>
</comment>
<feature type="region of interest" description="Disordered" evidence="10">
    <location>
        <begin position="522"/>
        <end position="567"/>
    </location>
</feature>
<comment type="similarity">
    <text evidence="2 7">Belongs to the peptidase S41B family.</text>
</comment>
<evidence type="ECO:0000256" key="5">
    <source>
        <dbReference type="ARBA" id="ARBA00022801"/>
    </source>
</evidence>
<protein>
    <recommendedName>
        <fullName evidence="7">Tricorn protease homolog</fullName>
        <ecNumber evidence="7">3.4.21.-</ecNumber>
    </recommendedName>
</protein>
<dbReference type="SUPFAM" id="SSF69304">
    <property type="entry name" value="Tricorn protease N-terminal domain"/>
    <property type="match status" value="1"/>
</dbReference>
<evidence type="ECO:0000256" key="6">
    <source>
        <dbReference type="ARBA" id="ARBA00022825"/>
    </source>
</evidence>
<dbReference type="InterPro" id="IPR005151">
    <property type="entry name" value="Tail-specific_protease"/>
</dbReference>
<gene>
    <name evidence="12" type="ORF">KME07_22810</name>
</gene>
<keyword evidence="5 7" id="KW-0378">Hydrolase</keyword>
<feature type="compositionally biased region" description="Low complexity" evidence="10">
    <location>
        <begin position="555"/>
        <end position="567"/>
    </location>
</feature>
<dbReference type="EMBL" id="JAHHHV010000086">
    <property type="protein sequence ID" value="MBW4468268.1"/>
    <property type="molecule type" value="Genomic_DNA"/>
</dbReference>
<feature type="active site" description="Charge relay system" evidence="8">
    <location>
        <position position="1049"/>
    </location>
</feature>
<dbReference type="GO" id="GO:0005737">
    <property type="term" value="C:cytoplasm"/>
    <property type="evidence" value="ECO:0007669"/>
    <property type="project" value="UniProtKB-SubCell"/>
</dbReference>
<dbReference type="Gene3D" id="2.130.10.10">
    <property type="entry name" value="YVTN repeat-like/Quinoprotein amine dehydrogenase"/>
    <property type="match status" value="1"/>
</dbReference>
<dbReference type="InterPro" id="IPR012393">
    <property type="entry name" value="Tricorn_protease"/>
</dbReference>
<proteinExistence type="inferred from homology"/>
<evidence type="ECO:0000256" key="3">
    <source>
        <dbReference type="ARBA" id="ARBA00022490"/>
    </source>
</evidence>
<organism evidence="12 13">
    <name type="scientific">Pegethrix bostrychoides GSE-TBD4-15B</name>
    <dbReference type="NCBI Taxonomy" id="2839662"/>
    <lineage>
        <taxon>Bacteria</taxon>
        <taxon>Bacillati</taxon>
        <taxon>Cyanobacteriota</taxon>
        <taxon>Cyanophyceae</taxon>
        <taxon>Oculatellales</taxon>
        <taxon>Oculatellaceae</taxon>
        <taxon>Pegethrix</taxon>
    </lineage>
</organism>
<dbReference type="EC" id="3.4.21.-" evidence="7"/>
<dbReference type="InterPro" id="IPR015943">
    <property type="entry name" value="WD40/YVTN_repeat-like_dom_sf"/>
</dbReference>
<dbReference type="Proteomes" id="UP000707356">
    <property type="component" value="Unassembled WGS sequence"/>
</dbReference>
<name>A0A951U6Y6_9CYAN</name>
<sequence>MSQYGYYRHPTVSGERVVFVCEDDLWSLPLQGGLAIRLTANLAQVQRPLLSPDGLHLAFVGREEGHAEVYCMPAVGGIARRLTFMGSAKVAGWSPGGEIVFVSSAQQPIERMDHLYSISPEGGQPQLLPYGLAHSVAFGSSGRVVIGRNTDEPAYWKRYRGGKMGVLWVDAAGTGQFRKLIEINGNLDSPIWIGERIYFLSDHEGIGNLYSCTPTGEDLQPHTQHRDYYARNASSDGQTIVYHAGAELFRFDPLSPATSQPIPVQFHSPRLQRQRKFVNPAEFLEDYGLHPDGHSVVITSRGKSFCFSNWEGAVFQLGQPENQPAGRYRLTQWLNDGQRLVGVCDRSGIETLEILSPEFDQSPRPLTGLNIGRVEQLAVSPVADQLVLTNHRQELIWVDLVSAAIRQLDRSDYDAIQGFCWSPDGEWVAYGMAEVQHTVSIKLCQVESGTTHLLTPPRFRDTQPAFDPAGKFIYFLSVREFNPVYDRVYFDLSFPKAMRPFLIALQAETASPFGPVTRSLSASLPPIQPDIPEAEPELSEAADTAPAAEEPPAPAERTPAEPTSPAPLNIDFEGIQQRILGFPVAEGIYGQIHGLEGKVLLTTFPVQSSLGGQQPKEKPSLELYDFESQKQERLAEANDFRLAKDQKTLIYRAGYRLRVCEISSLSSLERDRKEAEPGRKSGWLDLNRVRLSVNPEQEWPQMFREAWRLQQEQFWTADLSGVDWLRVFERYRPLLERIGCRSELSDLIWEMQGELGTSHAYEGGGDYRESPQYPIGFLGADFSYDPDSDAYRVERIIQGDAWSEQGSPLSQLGVNVRAGDLLLAIDGQPLSRYLAPQELLVNRARSEVALTFAGAGSATGSGADQRQPPHRTITVKTLRSETPLRYRAWVEANHQQVQAATDGQIGYLHIPDMGPAGYAEFHRYYFAEVYKNGLIIDLRYNRGGFVSQLILEKLARRRLGYDVTRWSKPVPFPFDSVAGPMVAITDEYAASDGDIFSHCFKLMQLGKLIGKRTWGGVIGFSNRQALVDQSQVTQPEFSFWFKDVGWQIENYGTVPDIEVEITPQDWAEGRDSQLEKAIEVILHDLAENPVALPDFGARPHLPLPS</sequence>
<dbReference type="SMART" id="SM00245">
    <property type="entry name" value="TSPc"/>
    <property type="match status" value="1"/>
</dbReference>
<evidence type="ECO:0000256" key="7">
    <source>
        <dbReference type="PIRNR" id="PIRNR036421"/>
    </source>
</evidence>
<dbReference type="Gene3D" id="3.90.226.10">
    <property type="entry name" value="2-enoyl-CoA Hydratase, Chain A, domain 1"/>
    <property type="match status" value="1"/>
</dbReference>
<evidence type="ECO:0000256" key="9">
    <source>
        <dbReference type="PIRSR" id="PIRSR036421-3"/>
    </source>
</evidence>
<evidence type="ECO:0000256" key="8">
    <source>
        <dbReference type="PIRSR" id="PIRSR036421-1"/>
    </source>
</evidence>
<dbReference type="InterPro" id="IPR029045">
    <property type="entry name" value="ClpP/crotonase-like_dom_sf"/>
</dbReference>
<reference evidence="12" key="2">
    <citation type="journal article" date="2022" name="Microbiol. Resour. Announc.">
        <title>Metagenome Sequencing to Explore Phylogenomics of Terrestrial Cyanobacteria.</title>
        <authorList>
            <person name="Ward R.D."/>
            <person name="Stajich J.E."/>
            <person name="Johansen J.R."/>
            <person name="Huntemann M."/>
            <person name="Clum A."/>
            <person name="Foster B."/>
            <person name="Foster B."/>
            <person name="Roux S."/>
            <person name="Palaniappan K."/>
            <person name="Varghese N."/>
            <person name="Mukherjee S."/>
            <person name="Reddy T.B.K."/>
            <person name="Daum C."/>
            <person name="Copeland A."/>
            <person name="Chen I.A."/>
            <person name="Ivanova N.N."/>
            <person name="Kyrpides N.C."/>
            <person name="Shapiro N."/>
            <person name="Eloe-Fadrosh E.A."/>
            <person name="Pietrasiak N."/>
        </authorList>
    </citation>
    <scope>NUCLEOTIDE SEQUENCE</scope>
    <source>
        <strain evidence="12">GSE-TBD4-15B</strain>
    </source>
</reference>
<dbReference type="GO" id="GO:0006508">
    <property type="term" value="P:proteolysis"/>
    <property type="evidence" value="ECO:0007669"/>
    <property type="project" value="UniProtKB-UniRule"/>
</dbReference>
<keyword evidence="4 7" id="KW-0645">Protease</keyword>
<dbReference type="PANTHER" id="PTHR43253">
    <property type="entry name" value="TRICORN PROTEASE HOMOLOG 2-RELATED"/>
    <property type="match status" value="1"/>
</dbReference>
<evidence type="ECO:0000313" key="12">
    <source>
        <dbReference type="EMBL" id="MBW4468268.1"/>
    </source>
</evidence>
<feature type="domain" description="Tail specific protease" evidence="11">
    <location>
        <begin position="870"/>
        <end position="1060"/>
    </location>
</feature>
<evidence type="ECO:0000313" key="13">
    <source>
        <dbReference type="Proteomes" id="UP000707356"/>
    </source>
</evidence>
<comment type="caution">
    <text evidence="12">The sequence shown here is derived from an EMBL/GenBank/DDBJ whole genome shotgun (WGS) entry which is preliminary data.</text>
</comment>
<dbReference type="InterPro" id="IPR028204">
    <property type="entry name" value="Tricorn_C1"/>
</dbReference>
<dbReference type="Pfam" id="PF03572">
    <property type="entry name" value="Peptidase_S41"/>
    <property type="match status" value="1"/>
</dbReference>
<evidence type="ECO:0000259" key="11">
    <source>
        <dbReference type="SMART" id="SM00245"/>
    </source>
</evidence>
<feature type="active site" description="Nucleophile" evidence="8">
    <location>
        <position position="991"/>
    </location>
</feature>
<evidence type="ECO:0000256" key="10">
    <source>
        <dbReference type="SAM" id="MobiDB-lite"/>
    </source>
</evidence>
<dbReference type="InterPro" id="IPR029414">
    <property type="entry name" value="Tricorn_PDZ"/>
</dbReference>
<evidence type="ECO:0000256" key="4">
    <source>
        <dbReference type="ARBA" id="ARBA00022670"/>
    </source>
</evidence>